<proteinExistence type="predicted"/>
<gene>
    <name evidence="1" type="ORF">COS55_03055</name>
</gene>
<organism evidence="1 2">
    <name type="scientific">Candidatus Shapirobacteria bacterium CG03_land_8_20_14_0_80_40_19</name>
    <dbReference type="NCBI Taxonomy" id="1974880"/>
    <lineage>
        <taxon>Bacteria</taxon>
        <taxon>Candidatus Shapironibacteriota</taxon>
    </lineage>
</organism>
<dbReference type="AlphaFoldDB" id="A0A2M7BCC8"/>
<evidence type="ECO:0008006" key="3">
    <source>
        <dbReference type="Google" id="ProtNLM"/>
    </source>
</evidence>
<evidence type="ECO:0000313" key="2">
    <source>
        <dbReference type="Proteomes" id="UP000230399"/>
    </source>
</evidence>
<comment type="caution">
    <text evidence="1">The sequence shown here is derived from an EMBL/GenBank/DDBJ whole genome shotgun (WGS) entry which is preliminary data.</text>
</comment>
<sequence length="284" mass="31091">MKYLLPIKEKFHKGQAVLVVLLVMSVLLTLGLSAVSRSVTDIKISQQTQESARAFWTAQAGLEKALLAQGTTVGEIDGVTYEVTKTQLGGSADFVFSEGVGVGENFVYWLVDHDSDGNIGTNFYSRDKLTVYWGNYWGNSADSPAPALVATLIYKDIVGNFRSRKFAFDPSVRSPATNFSSPDSGIGHSVGENIFAYKATISGLPSLPGYGEPYFVNIRMIYNTIPQILGIQTEESGFVQGYCYESTAKVAVSNIVRKLRECRTWPKTPGIFDYLLFSGGDLNQ</sequence>
<evidence type="ECO:0000313" key="1">
    <source>
        <dbReference type="EMBL" id="PIV00764.1"/>
    </source>
</evidence>
<reference evidence="2" key="1">
    <citation type="submission" date="2017-09" db="EMBL/GenBank/DDBJ databases">
        <title>Depth-based differentiation of microbial function through sediment-hosted aquifers and enrichment of novel symbionts in the deep terrestrial subsurface.</title>
        <authorList>
            <person name="Probst A.J."/>
            <person name="Ladd B."/>
            <person name="Jarett J.K."/>
            <person name="Geller-Mcgrath D.E."/>
            <person name="Sieber C.M.K."/>
            <person name="Emerson J.B."/>
            <person name="Anantharaman K."/>
            <person name="Thomas B.C."/>
            <person name="Malmstrom R."/>
            <person name="Stieglmeier M."/>
            <person name="Klingl A."/>
            <person name="Woyke T."/>
            <person name="Ryan C.M."/>
            <person name="Banfield J.F."/>
        </authorList>
    </citation>
    <scope>NUCLEOTIDE SEQUENCE [LARGE SCALE GENOMIC DNA]</scope>
</reference>
<protein>
    <recommendedName>
        <fullName evidence="3">Type 4 fimbrial biogenesis protein PilX N-terminal domain-containing protein</fullName>
    </recommendedName>
</protein>
<accession>A0A2M7BCC8</accession>
<dbReference type="Proteomes" id="UP000230399">
    <property type="component" value="Unassembled WGS sequence"/>
</dbReference>
<dbReference type="EMBL" id="PEVD01000044">
    <property type="protein sequence ID" value="PIV00764.1"/>
    <property type="molecule type" value="Genomic_DNA"/>
</dbReference>
<name>A0A2M7BCC8_9BACT</name>